<organism evidence="1 2">
    <name type="scientific">Cavenderia fasciculata</name>
    <name type="common">Slime mold</name>
    <name type="synonym">Dictyostelium fasciculatum</name>
    <dbReference type="NCBI Taxonomy" id="261658"/>
    <lineage>
        <taxon>Eukaryota</taxon>
        <taxon>Amoebozoa</taxon>
        <taxon>Evosea</taxon>
        <taxon>Eumycetozoa</taxon>
        <taxon>Dictyostelia</taxon>
        <taxon>Acytosteliales</taxon>
        <taxon>Cavenderiaceae</taxon>
        <taxon>Cavenderia</taxon>
    </lineage>
</organism>
<name>F4Q3F0_CACFS</name>
<dbReference type="AlphaFoldDB" id="F4Q3F0"/>
<evidence type="ECO:0000313" key="1">
    <source>
        <dbReference type="EMBL" id="EGG16819.1"/>
    </source>
</evidence>
<evidence type="ECO:0008006" key="3">
    <source>
        <dbReference type="Google" id="ProtNLM"/>
    </source>
</evidence>
<dbReference type="RefSeq" id="XP_004355293.1">
    <property type="nucleotide sequence ID" value="XM_004355241.1"/>
</dbReference>
<gene>
    <name evidence="1" type="ORF">DFA_07797</name>
</gene>
<sequence>MASQPTSFLHLIGMACSFGRGEMMYNNNNNNNNNNNIVVIRQVFKNRYLLKTIFKHAHQLSLNQLTFGDGIPKLYTYNQLTSIGWMVKNGYISLLRSKINRGDYLKLPKNREKIKTIFCAISDQTLLDKIITLDKWYFCYGQMIPFACASGNVVLLEKILKHELLPKEYLFPLEPYLVLDHAFASGSLDMVRYLDTSVDKCNIAKLEWGIFRFCKTTSSDVVKYFLDRSKERIKVIRVVDSFPLLIASTNPLHPISPYLKGNETFLGQDHILAFINTFVFFKQESWTQVLSSMLYLDKFSSHFPKPLLSIVRDYDRDEKVKEILENNRPFFNRIGDLLVEIGTAKFGNQVAIKMKNATLALKCIDSTHCTYKPLSNALVAIQMFQQRIVLDKKVIADFAILIGVEDFGIAGTFASAINAPHSCLIGNVNGWKVKKAHQIRLHLEGYTSPYTPLCYYVKYAQLDMIKLFLQTATNQEMSSEMTDSSILTSDLASHNIDTAEMVFQAFGKSWDSFFKFNNDHLIPFSRPSSIGNNLFKVVAEKSTLSTNEILEIIVSAGNFKLFDYFCNLYPPLTPLPLQDQDQKPRGIPACHIFIATNQVERLATYLSRLEPKPQIEALCTKYNKLDIINRIDLLK</sequence>
<reference evidence="2" key="1">
    <citation type="journal article" date="2011" name="Genome Res.">
        <title>Phylogeny-wide analysis of social amoeba genomes highlights ancient origins for complex intercellular communication.</title>
        <authorList>
            <person name="Heidel A.J."/>
            <person name="Lawal H.M."/>
            <person name="Felder M."/>
            <person name="Schilde C."/>
            <person name="Helps N.R."/>
            <person name="Tunggal B."/>
            <person name="Rivero F."/>
            <person name="John U."/>
            <person name="Schleicher M."/>
            <person name="Eichinger L."/>
            <person name="Platzer M."/>
            <person name="Noegel A.A."/>
            <person name="Schaap P."/>
            <person name="Gloeckner G."/>
        </authorList>
    </citation>
    <scope>NUCLEOTIDE SEQUENCE [LARGE SCALE GENOMIC DNA]</scope>
    <source>
        <strain evidence="2">SH3</strain>
    </source>
</reference>
<accession>F4Q3F0</accession>
<dbReference type="GeneID" id="14869340"/>
<dbReference type="KEGG" id="dfa:DFA_07797"/>
<dbReference type="Proteomes" id="UP000007797">
    <property type="component" value="Unassembled WGS sequence"/>
</dbReference>
<keyword evidence="2" id="KW-1185">Reference proteome</keyword>
<evidence type="ECO:0000313" key="2">
    <source>
        <dbReference type="Proteomes" id="UP000007797"/>
    </source>
</evidence>
<dbReference type="PANTHER" id="PTHR31550">
    <property type="entry name" value="ANKYRIN REPEAT PROTEIN-RELATED-RELATED"/>
    <property type="match status" value="1"/>
</dbReference>
<proteinExistence type="predicted"/>
<dbReference type="EMBL" id="GL883021">
    <property type="protein sequence ID" value="EGG16819.1"/>
    <property type="molecule type" value="Genomic_DNA"/>
</dbReference>
<dbReference type="PANTHER" id="PTHR31550:SF2">
    <property type="entry name" value="ANKYRIN REPEAT PROTEIN-RELATED"/>
    <property type="match status" value="1"/>
</dbReference>
<protein>
    <recommendedName>
        <fullName evidence="3">Ankyrin repeat-containing protein</fullName>
    </recommendedName>
</protein>
<dbReference type="OrthoDB" id="24375at2759"/>